<keyword evidence="2" id="KW-1185">Reference proteome</keyword>
<name>A0A108T215_BACSE</name>
<evidence type="ECO:0000313" key="1">
    <source>
        <dbReference type="EMBL" id="KWR51903.1"/>
    </source>
</evidence>
<evidence type="ECO:0000313" key="2">
    <source>
        <dbReference type="Proteomes" id="UP000056419"/>
    </source>
</evidence>
<dbReference type="RefSeq" id="WP_060386664.1">
    <property type="nucleotide sequence ID" value="NZ_JAQNVT010000023.1"/>
</dbReference>
<accession>A0A108T215</accession>
<dbReference type="Proteomes" id="UP000056419">
    <property type="component" value="Unassembled WGS sequence"/>
</dbReference>
<comment type="caution">
    <text evidence="1">The sequence shown here is derived from an EMBL/GenBank/DDBJ whole genome shotgun (WGS) entry which is preliminary data.</text>
</comment>
<protein>
    <submittedName>
        <fullName evidence="1">Uncharacterized protein</fullName>
    </submittedName>
</protein>
<dbReference type="EMBL" id="LRGC01000027">
    <property type="protein sequence ID" value="KWR51903.1"/>
    <property type="molecule type" value="Genomic_DNA"/>
</dbReference>
<dbReference type="AlphaFoldDB" id="A0A108T215"/>
<reference evidence="1 2" key="1">
    <citation type="journal article" date="2016" name="BMC Genomics">
        <title>Type VI secretion systems of human gut Bacteroidales segregate into three genetic architectures, two of which are contained on mobile genetic elements.</title>
        <authorList>
            <person name="Coyne M.J."/>
            <person name="Roelofs K.G."/>
            <person name="Comstock L.E."/>
        </authorList>
    </citation>
    <scope>NUCLEOTIDE SEQUENCE [LARGE SCALE GENOMIC DNA]</scope>
    <source>
        <strain evidence="1 2">CL09T03C01</strain>
    </source>
</reference>
<gene>
    <name evidence="1" type="ORF">AA415_03144</name>
</gene>
<organism evidence="1 2">
    <name type="scientific">Bacteroides stercoris</name>
    <dbReference type="NCBI Taxonomy" id="46506"/>
    <lineage>
        <taxon>Bacteria</taxon>
        <taxon>Pseudomonadati</taxon>
        <taxon>Bacteroidota</taxon>
        <taxon>Bacteroidia</taxon>
        <taxon>Bacteroidales</taxon>
        <taxon>Bacteroidaceae</taxon>
        <taxon>Bacteroides</taxon>
    </lineage>
</organism>
<sequence>MEYIKHSDFSAMCDKIRKMEAEELVLALQAHGGKFVWVDDDNNEELLYEPPTIMVNTDEGPMDVVVYEARLNNGHINLLAYDKEWGNKQHIELEYIATGHLAYLIEYMPVTDKVKSVAINDD</sequence>
<proteinExistence type="predicted"/>
<dbReference type="PATRIC" id="fig|46506.5.peg.3382"/>
<dbReference type="STRING" id="46506.AA415_03144"/>